<evidence type="ECO:0000313" key="2">
    <source>
        <dbReference type="EMBL" id="CAK9441056.1"/>
    </source>
</evidence>
<dbReference type="PROSITE" id="PS50206">
    <property type="entry name" value="RHODANESE_3"/>
    <property type="match status" value="1"/>
</dbReference>
<dbReference type="SMART" id="SM00450">
    <property type="entry name" value="RHOD"/>
    <property type="match status" value="1"/>
</dbReference>
<dbReference type="EMBL" id="OZ022410">
    <property type="protein sequence ID" value="CAK9441056.1"/>
    <property type="molecule type" value="Genomic_DNA"/>
</dbReference>
<evidence type="ECO:0000313" key="3">
    <source>
        <dbReference type="Proteomes" id="UP001497383"/>
    </source>
</evidence>
<gene>
    <name evidence="2" type="ORF">LODBEIA_P49250</name>
</gene>
<dbReference type="Pfam" id="PF00581">
    <property type="entry name" value="Rhodanese"/>
    <property type="match status" value="1"/>
</dbReference>
<dbReference type="SUPFAM" id="SSF52821">
    <property type="entry name" value="Rhodanese/Cell cycle control phosphatase"/>
    <property type="match status" value="1"/>
</dbReference>
<dbReference type="PANTHER" id="PTHR10828">
    <property type="entry name" value="M-PHASE INDUCER PHOSPHATASE DUAL SPECIFICITY PHOSPHATASE CDC25"/>
    <property type="match status" value="1"/>
</dbReference>
<sequence length="145" mass="16529">MTRTVSDLKTISSSTLHSWLLQGKSKHGKFQVVDVRDSDYVGGHIRSSYNYPAANFHSTLLELQQRLYKQQVSDVVFHCMLSQARGPKAALMFLRAIDDIADPAMKRYFMDHVHVYILKGGFSHWQGEYGSDPNVTEDYAADIWS</sequence>
<proteinExistence type="predicted"/>
<reference evidence="2 3" key="1">
    <citation type="submission" date="2024-03" db="EMBL/GenBank/DDBJ databases">
        <authorList>
            <person name="Brejova B."/>
        </authorList>
    </citation>
    <scope>NUCLEOTIDE SEQUENCE [LARGE SCALE GENOMIC DNA]</scope>
    <source>
        <strain evidence="2 3">CBS 14171</strain>
    </source>
</reference>
<dbReference type="InterPro" id="IPR036873">
    <property type="entry name" value="Rhodanese-like_dom_sf"/>
</dbReference>
<dbReference type="Proteomes" id="UP001497383">
    <property type="component" value="Chromosome 6"/>
</dbReference>
<dbReference type="Gene3D" id="3.40.250.10">
    <property type="entry name" value="Rhodanese-like domain"/>
    <property type="match status" value="1"/>
</dbReference>
<evidence type="ECO:0000259" key="1">
    <source>
        <dbReference type="PROSITE" id="PS50206"/>
    </source>
</evidence>
<dbReference type="PANTHER" id="PTHR10828:SF38">
    <property type="entry name" value="ARSENICAL-RESISTANCE PROTEIN 2-RELATED"/>
    <property type="match status" value="1"/>
</dbReference>
<protein>
    <recommendedName>
        <fullName evidence="1">Rhodanese domain-containing protein</fullName>
    </recommendedName>
</protein>
<organism evidence="2 3">
    <name type="scientific">Lodderomyces beijingensis</name>
    <dbReference type="NCBI Taxonomy" id="1775926"/>
    <lineage>
        <taxon>Eukaryota</taxon>
        <taxon>Fungi</taxon>
        <taxon>Dikarya</taxon>
        <taxon>Ascomycota</taxon>
        <taxon>Saccharomycotina</taxon>
        <taxon>Pichiomycetes</taxon>
        <taxon>Debaryomycetaceae</taxon>
        <taxon>Candida/Lodderomyces clade</taxon>
        <taxon>Lodderomyces</taxon>
    </lineage>
</organism>
<accession>A0ABP0ZU96</accession>
<keyword evidence="3" id="KW-1185">Reference proteome</keyword>
<dbReference type="InterPro" id="IPR001763">
    <property type="entry name" value="Rhodanese-like_dom"/>
</dbReference>
<name>A0ABP0ZU96_9ASCO</name>
<dbReference type="GeneID" id="92210121"/>
<feature type="domain" description="Rhodanese" evidence="1">
    <location>
        <begin position="26"/>
        <end position="134"/>
    </location>
</feature>
<dbReference type="RefSeq" id="XP_066831863.1">
    <property type="nucleotide sequence ID" value="XM_066975200.1"/>
</dbReference>